<proteinExistence type="inferred from homology"/>
<dbReference type="NCBIfam" id="TIGR01552">
    <property type="entry name" value="phd_fam"/>
    <property type="match status" value="1"/>
</dbReference>
<dbReference type="SUPFAM" id="SSF143120">
    <property type="entry name" value="YefM-like"/>
    <property type="match status" value="1"/>
</dbReference>
<organism evidence="3 4">
    <name type="scientific">Falsiroseomonas bella</name>
    <dbReference type="NCBI Taxonomy" id="2184016"/>
    <lineage>
        <taxon>Bacteria</taxon>
        <taxon>Pseudomonadati</taxon>
        <taxon>Pseudomonadota</taxon>
        <taxon>Alphaproteobacteria</taxon>
        <taxon>Acetobacterales</taxon>
        <taxon>Roseomonadaceae</taxon>
        <taxon>Falsiroseomonas</taxon>
    </lineage>
</organism>
<keyword evidence="4" id="KW-1185">Reference proteome</keyword>
<dbReference type="Gene3D" id="3.40.1620.10">
    <property type="entry name" value="YefM-like domain"/>
    <property type="match status" value="1"/>
</dbReference>
<comment type="similarity">
    <text evidence="1 2">Belongs to the phD/YefM antitoxin family.</text>
</comment>
<evidence type="ECO:0000256" key="2">
    <source>
        <dbReference type="RuleBase" id="RU362080"/>
    </source>
</evidence>
<dbReference type="Pfam" id="PF02604">
    <property type="entry name" value="PhdYeFM_antitox"/>
    <property type="match status" value="1"/>
</dbReference>
<evidence type="ECO:0000256" key="1">
    <source>
        <dbReference type="ARBA" id="ARBA00009981"/>
    </source>
</evidence>
<dbReference type="Proteomes" id="UP000245765">
    <property type="component" value="Unassembled WGS sequence"/>
</dbReference>
<name>A0A317FM66_9PROT</name>
<dbReference type="InterPro" id="IPR036165">
    <property type="entry name" value="YefM-like_sf"/>
</dbReference>
<accession>A0A317FM66</accession>
<sequence length="79" mass="8519">MQVSIFDAKNQLSALVAEAERGREVTITRRGVAVAKLVPVSPGFDREKARRTAEGLRRASRGLTLGGIGIKTLVDEGRD</sequence>
<evidence type="ECO:0000313" key="4">
    <source>
        <dbReference type="Proteomes" id="UP000245765"/>
    </source>
</evidence>
<gene>
    <name evidence="3" type="ORF">DFH01_05385</name>
</gene>
<dbReference type="OrthoDB" id="7473440at2"/>
<comment type="caution">
    <text evidence="3">The sequence shown here is derived from an EMBL/GenBank/DDBJ whole genome shotgun (WGS) entry which is preliminary data.</text>
</comment>
<dbReference type="EMBL" id="QGNA01000001">
    <property type="protein sequence ID" value="PWS38696.1"/>
    <property type="molecule type" value="Genomic_DNA"/>
</dbReference>
<evidence type="ECO:0000313" key="3">
    <source>
        <dbReference type="EMBL" id="PWS38696.1"/>
    </source>
</evidence>
<dbReference type="RefSeq" id="WP_109869317.1">
    <property type="nucleotide sequence ID" value="NZ_QGNA01000001.1"/>
</dbReference>
<comment type="function">
    <text evidence="2">Antitoxin component of a type II toxin-antitoxin (TA) system.</text>
</comment>
<reference evidence="4" key="1">
    <citation type="submission" date="2018-05" db="EMBL/GenBank/DDBJ databases">
        <authorList>
            <person name="Du Z."/>
            <person name="Wang X."/>
        </authorList>
    </citation>
    <scope>NUCLEOTIDE SEQUENCE [LARGE SCALE GENOMIC DNA]</scope>
    <source>
        <strain evidence="4">CQN31</strain>
    </source>
</reference>
<protein>
    <recommendedName>
        <fullName evidence="2">Antitoxin</fullName>
    </recommendedName>
</protein>
<dbReference type="AlphaFoldDB" id="A0A317FM66"/>
<dbReference type="InterPro" id="IPR006442">
    <property type="entry name" value="Antitoxin_Phd/YefM"/>
</dbReference>